<evidence type="ECO:0000313" key="2">
    <source>
        <dbReference type="EMBL" id="KIK90955.1"/>
    </source>
</evidence>
<feature type="domain" description="CxC6 like cysteine cluster associated with KDZ" evidence="1">
    <location>
        <begin position="6"/>
        <end position="70"/>
    </location>
</feature>
<keyword evidence="3" id="KW-1185">Reference proteome</keyword>
<dbReference type="OrthoDB" id="3055037at2759"/>
<name>A0A0D0E2E8_9AGAM</name>
<sequence length="82" mass="8841">KCQVVISDGITLGHPCCGIFQCMEPLQKSQHHFCKSHNHLHDVCAVNACEHLVVEGGQTCGLLAHQTMEALSIAKGKSAFTL</sequence>
<dbReference type="InterPro" id="IPR040898">
    <property type="entry name" value="CxC6"/>
</dbReference>
<organism evidence="2 3">
    <name type="scientific">Paxillus rubicundulus Ve08.2h10</name>
    <dbReference type="NCBI Taxonomy" id="930991"/>
    <lineage>
        <taxon>Eukaryota</taxon>
        <taxon>Fungi</taxon>
        <taxon>Dikarya</taxon>
        <taxon>Basidiomycota</taxon>
        <taxon>Agaricomycotina</taxon>
        <taxon>Agaricomycetes</taxon>
        <taxon>Agaricomycetidae</taxon>
        <taxon>Boletales</taxon>
        <taxon>Paxilineae</taxon>
        <taxon>Paxillaceae</taxon>
        <taxon>Paxillus</taxon>
    </lineage>
</organism>
<feature type="non-terminal residue" evidence="2">
    <location>
        <position position="1"/>
    </location>
</feature>
<gene>
    <name evidence="2" type="ORF">PAXRUDRAFT_91841</name>
</gene>
<dbReference type="InParanoid" id="A0A0D0E2E8"/>
<dbReference type="HOGENOM" id="CLU_174457_0_0_1"/>
<feature type="non-terminal residue" evidence="2">
    <location>
        <position position="82"/>
    </location>
</feature>
<proteinExistence type="predicted"/>
<dbReference type="EMBL" id="KN825447">
    <property type="protein sequence ID" value="KIK90955.1"/>
    <property type="molecule type" value="Genomic_DNA"/>
</dbReference>
<reference evidence="2 3" key="1">
    <citation type="submission" date="2014-04" db="EMBL/GenBank/DDBJ databases">
        <authorList>
            <consortium name="DOE Joint Genome Institute"/>
            <person name="Kuo A."/>
            <person name="Kohler A."/>
            <person name="Jargeat P."/>
            <person name="Nagy L.G."/>
            <person name="Floudas D."/>
            <person name="Copeland A."/>
            <person name="Barry K.W."/>
            <person name="Cichocki N."/>
            <person name="Veneault-Fourrey C."/>
            <person name="LaButti K."/>
            <person name="Lindquist E.A."/>
            <person name="Lipzen A."/>
            <person name="Lundell T."/>
            <person name="Morin E."/>
            <person name="Murat C."/>
            <person name="Sun H."/>
            <person name="Tunlid A."/>
            <person name="Henrissat B."/>
            <person name="Grigoriev I.V."/>
            <person name="Hibbett D.S."/>
            <person name="Martin F."/>
            <person name="Nordberg H.P."/>
            <person name="Cantor M.N."/>
            <person name="Hua S.X."/>
        </authorList>
    </citation>
    <scope>NUCLEOTIDE SEQUENCE [LARGE SCALE GENOMIC DNA]</scope>
    <source>
        <strain evidence="2 3">Ve08.2h10</strain>
    </source>
</reference>
<evidence type="ECO:0000313" key="3">
    <source>
        <dbReference type="Proteomes" id="UP000054538"/>
    </source>
</evidence>
<dbReference type="AlphaFoldDB" id="A0A0D0E2E8"/>
<accession>A0A0D0E2E8</accession>
<reference evidence="3" key="2">
    <citation type="submission" date="2015-01" db="EMBL/GenBank/DDBJ databases">
        <title>Evolutionary Origins and Diversification of the Mycorrhizal Mutualists.</title>
        <authorList>
            <consortium name="DOE Joint Genome Institute"/>
            <consortium name="Mycorrhizal Genomics Consortium"/>
            <person name="Kohler A."/>
            <person name="Kuo A."/>
            <person name="Nagy L.G."/>
            <person name="Floudas D."/>
            <person name="Copeland A."/>
            <person name="Barry K.W."/>
            <person name="Cichocki N."/>
            <person name="Veneault-Fourrey C."/>
            <person name="LaButti K."/>
            <person name="Lindquist E.A."/>
            <person name="Lipzen A."/>
            <person name="Lundell T."/>
            <person name="Morin E."/>
            <person name="Murat C."/>
            <person name="Riley R."/>
            <person name="Ohm R."/>
            <person name="Sun H."/>
            <person name="Tunlid A."/>
            <person name="Henrissat B."/>
            <person name="Grigoriev I.V."/>
            <person name="Hibbett D.S."/>
            <person name="Martin F."/>
        </authorList>
    </citation>
    <scope>NUCLEOTIDE SEQUENCE [LARGE SCALE GENOMIC DNA]</scope>
    <source>
        <strain evidence="3">Ve08.2h10</strain>
    </source>
</reference>
<dbReference type="Proteomes" id="UP000054538">
    <property type="component" value="Unassembled WGS sequence"/>
</dbReference>
<protein>
    <recommendedName>
        <fullName evidence="1">CxC6 like cysteine cluster associated with KDZ domain-containing protein</fullName>
    </recommendedName>
</protein>
<dbReference type="Pfam" id="PF18721">
    <property type="entry name" value="CxC6"/>
    <property type="match status" value="1"/>
</dbReference>
<evidence type="ECO:0000259" key="1">
    <source>
        <dbReference type="Pfam" id="PF18721"/>
    </source>
</evidence>